<reference evidence="2 3" key="1">
    <citation type="submission" date="2019-09" db="EMBL/GenBank/DDBJ databases">
        <title>FDA dAtabase for Regulatory Grade micrObial Sequences (FDA-ARGOS): Supporting development and validation of Infectious Disease Dx tests.</title>
        <authorList>
            <person name="Sciortino C."/>
            <person name="Tallon L."/>
            <person name="Sadzewicz L."/>
            <person name="Vavikolanu K."/>
            <person name="Mehta A."/>
            <person name="Aluvathingal J."/>
            <person name="Nadendla S."/>
            <person name="Nandy P."/>
            <person name="Geyer C."/>
            <person name="Yan Y."/>
            <person name="Sichtig H."/>
        </authorList>
    </citation>
    <scope>NUCLEOTIDE SEQUENCE [LARGE SCALE GENOMIC DNA]</scope>
    <source>
        <strain evidence="2 3">FDAARGOS_636</strain>
    </source>
</reference>
<keyword evidence="3" id="KW-1185">Reference proteome</keyword>
<sequence>MNSLEVKKVRESLNLSQLEFATMLGKSVRAVQSWEQGTRNIPSSVIILIDKLTQNDIKTNLHLNPKEFALKQLSNIKKTTKGEGRLIDESELVPVEQYIIPIKGQAGLKKAFFYPDEYVENNFEKELAYVRPKDRAVYHKIEVDGGSMPNVLNPGEWARCVEIPKNLWLEKGTFKPDKIYCLWHKDLGILFKRISKVRLDIITLSSDNPDKSEYPDQDFQLMEFSKILIVKMKEVIL</sequence>
<gene>
    <name evidence="2" type="ORF">FOB44_16690</name>
</gene>
<dbReference type="PROSITE" id="PS50943">
    <property type="entry name" value="HTH_CROC1"/>
    <property type="match status" value="1"/>
</dbReference>
<dbReference type="InterPro" id="IPR001387">
    <property type="entry name" value="Cro/C1-type_HTH"/>
</dbReference>
<dbReference type="Proteomes" id="UP000501570">
    <property type="component" value="Chromosome"/>
</dbReference>
<dbReference type="Gene3D" id="1.10.260.40">
    <property type="entry name" value="lambda repressor-like DNA-binding domains"/>
    <property type="match status" value="1"/>
</dbReference>
<dbReference type="CDD" id="cd06529">
    <property type="entry name" value="S24_LexA-like"/>
    <property type="match status" value="1"/>
</dbReference>
<feature type="domain" description="HTH cro/C1-type" evidence="1">
    <location>
        <begin position="6"/>
        <end position="60"/>
    </location>
</feature>
<evidence type="ECO:0000313" key="2">
    <source>
        <dbReference type="EMBL" id="QIY92196.1"/>
    </source>
</evidence>
<organism evidence="2 3">
    <name type="scientific">Chryseobacterium gallinarum</name>
    <dbReference type="NCBI Taxonomy" id="1324352"/>
    <lineage>
        <taxon>Bacteria</taxon>
        <taxon>Pseudomonadati</taxon>
        <taxon>Bacteroidota</taxon>
        <taxon>Flavobacteriia</taxon>
        <taxon>Flavobacteriales</taxon>
        <taxon>Weeksellaceae</taxon>
        <taxon>Chryseobacterium group</taxon>
        <taxon>Chryseobacterium</taxon>
    </lineage>
</organism>
<evidence type="ECO:0000259" key="1">
    <source>
        <dbReference type="PROSITE" id="PS50943"/>
    </source>
</evidence>
<dbReference type="SUPFAM" id="SSF47413">
    <property type="entry name" value="lambda repressor-like DNA-binding domains"/>
    <property type="match status" value="1"/>
</dbReference>
<evidence type="ECO:0000313" key="3">
    <source>
        <dbReference type="Proteomes" id="UP000501570"/>
    </source>
</evidence>
<dbReference type="InterPro" id="IPR039418">
    <property type="entry name" value="LexA-like"/>
</dbReference>
<dbReference type="SMART" id="SM00530">
    <property type="entry name" value="HTH_XRE"/>
    <property type="match status" value="1"/>
</dbReference>
<dbReference type="EMBL" id="CP050995">
    <property type="protein sequence ID" value="QIY92196.1"/>
    <property type="molecule type" value="Genomic_DNA"/>
</dbReference>
<proteinExistence type="predicted"/>
<name>A0ABX6KUC0_CHRGL</name>
<accession>A0ABX6KUC0</accession>
<dbReference type="CDD" id="cd00093">
    <property type="entry name" value="HTH_XRE"/>
    <property type="match status" value="1"/>
</dbReference>
<dbReference type="InterPro" id="IPR010982">
    <property type="entry name" value="Lambda_DNA-bd_dom_sf"/>
</dbReference>
<dbReference type="Pfam" id="PF01381">
    <property type="entry name" value="HTH_3"/>
    <property type="match status" value="1"/>
</dbReference>
<dbReference type="RefSeq" id="WP_168239204.1">
    <property type="nucleotide sequence ID" value="NZ_CP050995.1"/>
</dbReference>
<protein>
    <submittedName>
        <fullName evidence="2">Helix-turn-helix domain-containing protein</fullName>
    </submittedName>
</protein>